<comment type="caution">
    <text evidence="1">The sequence shown here is derived from an EMBL/GenBank/DDBJ whole genome shotgun (WGS) entry which is preliminary data.</text>
</comment>
<evidence type="ECO:0008006" key="3">
    <source>
        <dbReference type="Google" id="ProtNLM"/>
    </source>
</evidence>
<dbReference type="InterPro" id="IPR009045">
    <property type="entry name" value="Zn_M74/Hedgehog-like"/>
</dbReference>
<dbReference type="EMBL" id="JBDPZC010000002">
    <property type="protein sequence ID" value="MEO3712364.1"/>
    <property type="molecule type" value="Genomic_DNA"/>
</dbReference>
<accession>A0ABV0GBM8</accession>
<keyword evidence="2" id="KW-1185">Reference proteome</keyword>
<evidence type="ECO:0000313" key="1">
    <source>
        <dbReference type="EMBL" id="MEO3712364.1"/>
    </source>
</evidence>
<dbReference type="Gene3D" id="3.30.1380.10">
    <property type="match status" value="1"/>
</dbReference>
<proteinExistence type="predicted"/>
<dbReference type="RefSeq" id="WP_347607611.1">
    <property type="nucleotide sequence ID" value="NZ_JBDPZC010000002.1"/>
</dbReference>
<dbReference type="Proteomes" id="UP001462640">
    <property type="component" value="Unassembled WGS sequence"/>
</dbReference>
<dbReference type="SUPFAM" id="SSF55166">
    <property type="entry name" value="Hedgehog/DD-peptidase"/>
    <property type="match status" value="1"/>
</dbReference>
<gene>
    <name evidence="1" type="ORF">ABDJ40_06225</name>
</gene>
<evidence type="ECO:0000313" key="2">
    <source>
        <dbReference type="Proteomes" id="UP001462640"/>
    </source>
</evidence>
<protein>
    <recommendedName>
        <fullName evidence="3">Peptidoglycan-binding protein</fullName>
    </recommendedName>
</protein>
<reference evidence="1 2" key="1">
    <citation type="submission" date="2024-05" db="EMBL/GenBank/DDBJ databases">
        <title>Roseateles sp. 2.12 16S ribosomal RNA gene Genome sequencing and assembly.</title>
        <authorList>
            <person name="Woo H."/>
        </authorList>
    </citation>
    <scope>NUCLEOTIDE SEQUENCE [LARGE SCALE GENOMIC DNA]</scope>
    <source>
        <strain evidence="1 2">2.12</strain>
    </source>
</reference>
<name>A0ABV0GBM8_9BURK</name>
<organism evidence="1 2">
    <name type="scientific">Roseateles flavus</name>
    <dbReference type="NCBI Taxonomy" id="3149041"/>
    <lineage>
        <taxon>Bacteria</taxon>
        <taxon>Pseudomonadati</taxon>
        <taxon>Pseudomonadota</taxon>
        <taxon>Betaproteobacteria</taxon>
        <taxon>Burkholderiales</taxon>
        <taxon>Sphaerotilaceae</taxon>
        <taxon>Roseateles</taxon>
    </lineage>
</organism>
<sequence length="180" mass="19412">MSTVSGPTWVQQFPTSTSVGDLSADFSAAVSRFIAALRDAGAQVSIAATLRPPERAYLMHYAWRIAQEQLDPATVPAMDGVDIDWTHRNAQGQTQLQQARQAAAQMVTGYGIVYRPALSSRHTEGRAIDMNITHYLNKSVNNASGQAQTLTTAAQLHTLGAGYGVHKLASDPPHWSDDGH</sequence>